<feature type="transmembrane region" description="Helical" evidence="8">
    <location>
        <begin position="355"/>
        <end position="380"/>
    </location>
</feature>
<evidence type="ECO:0000256" key="5">
    <source>
        <dbReference type="ARBA" id="ARBA00022692"/>
    </source>
</evidence>
<gene>
    <name evidence="9" type="ORF">ALQ65_04696</name>
</gene>
<feature type="transmembrane region" description="Helical" evidence="8">
    <location>
        <begin position="290"/>
        <end position="314"/>
    </location>
</feature>
<reference evidence="9 10" key="1">
    <citation type="submission" date="2018-08" db="EMBL/GenBank/DDBJ databases">
        <title>Recombination of ecologically and evolutionarily significant loci maintains genetic cohesion in the Pseudomonas syringae species complex.</title>
        <authorList>
            <person name="Dillon M."/>
            <person name="Thakur S."/>
            <person name="Almeida R.N.D."/>
            <person name="Weir B.S."/>
            <person name="Guttman D.S."/>
        </authorList>
    </citation>
    <scope>NUCLEOTIDE SEQUENCE [LARGE SCALE GENOMIC DNA]</scope>
    <source>
        <strain evidence="9 10">ICMP 12341</strain>
    </source>
</reference>
<sequence>MQAHSVTFERLPGSPGMSFYTKKPMRAFIAIGFARPDSPPLFFRKGSLMFNVLRNWMQRYFSDEEAVVLAVLLVLAFTLVLTLGGMLAPVLAGLVLAFLMHGLVSLLERLRMPEMAAVGLVFTLFVGVLLVFLLVLVPLLWHQMITLFNELPGMFAKWQSVLLLLPERYPHLVSDEQVLLAIEVARGEVGKVGQLALTFSLSSLPVLVNLMIYLVLVPILVFFFLKDRHMIGRWARGYLPRERALLNRVADEMKRQIANYIRGKVIEIFICGGVTYIAFVALGLNYAALLAMLVGISVVVPYVGAVVVTVPVALIGLFQWGWGDQFIYLMIAHGIIQALDGNVLVPLLFSEAVNLHPVAIICAVLLFGGLWGFWGIFFAIPLATLFKAVLDAWPRNEPPVAPLL</sequence>
<evidence type="ECO:0000256" key="4">
    <source>
        <dbReference type="ARBA" id="ARBA00022475"/>
    </source>
</evidence>
<dbReference type="InterPro" id="IPR002549">
    <property type="entry name" value="AI-2E-like"/>
</dbReference>
<feature type="transmembrane region" description="Helical" evidence="8">
    <location>
        <begin position="119"/>
        <end position="141"/>
    </location>
</feature>
<evidence type="ECO:0000313" key="9">
    <source>
        <dbReference type="EMBL" id="RMN06944.1"/>
    </source>
</evidence>
<keyword evidence="3" id="KW-0813">Transport</keyword>
<dbReference type="PANTHER" id="PTHR21716:SF53">
    <property type="entry name" value="PERMEASE PERM-RELATED"/>
    <property type="match status" value="1"/>
</dbReference>
<keyword evidence="7 8" id="KW-0472">Membrane</keyword>
<dbReference type="GO" id="GO:0005886">
    <property type="term" value="C:plasma membrane"/>
    <property type="evidence" value="ECO:0007669"/>
    <property type="project" value="UniProtKB-SubCell"/>
</dbReference>
<organism evidence="9 10">
    <name type="scientific">Pseudomonas syringae pv. coriandricola</name>
    <dbReference type="NCBI Taxonomy" id="264453"/>
    <lineage>
        <taxon>Bacteria</taxon>
        <taxon>Pseudomonadati</taxon>
        <taxon>Pseudomonadota</taxon>
        <taxon>Gammaproteobacteria</taxon>
        <taxon>Pseudomonadales</taxon>
        <taxon>Pseudomonadaceae</taxon>
        <taxon>Pseudomonas</taxon>
    </lineage>
</organism>
<protein>
    <submittedName>
        <fullName evidence="9">Permease</fullName>
    </submittedName>
</protein>
<name>A0A0P9L4M2_9PSED</name>
<dbReference type="Proteomes" id="UP000271468">
    <property type="component" value="Unassembled WGS sequence"/>
</dbReference>
<proteinExistence type="inferred from homology"/>
<evidence type="ECO:0000256" key="3">
    <source>
        <dbReference type="ARBA" id="ARBA00022448"/>
    </source>
</evidence>
<keyword evidence="6 8" id="KW-1133">Transmembrane helix</keyword>
<accession>A0A0P9L4M2</accession>
<feature type="transmembrane region" description="Helical" evidence="8">
    <location>
        <begin position="326"/>
        <end position="349"/>
    </location>
</feature>
<evidence type="ECO:0000256" key="6">
    <source>
        <dbReference type="ARBA" id="ARBA00022989"/>
    </source>
</evidence>
<dbReference type="Pfam" id="PF01594">
    <property type="entry name" value="AI-2E_transport"/>
    <property type="match status" value="1"/>
</dbReference>
<feature type="transmembrane region" description="Helical" evidence="8">
    <location>
        <begin position="66"/>
        <end position="84"/>
    </location>
</feature>
<keyword evidence="4" id="KW-1003">Cell membrane</keyword>
<evidence type="ECO:0000313" key="10">
    <source>
        <dbReference type="Proteomes" id="UP000271468"/>
    </source>
</evidence>
<evidence type="ECO:0000256" key="2">
    <source>
        <dbReference type="ARBA" id="ARBA00009773"/>
    </source>
</evidence>
<evidence type="ECO:0000256" key="8">
    <source>
        <dbReference type="SAM" id="Phobius"/>
    </source>
</evidence>
<keyword evidence="5 8" id="KW-0812">Transmembrane</keyword>
<feature type="transmembrane region" description="Helical" evidence="8">
    <location>
        <begin position="90"/>
        <end position="107"/>
    </location>
</feature>
<feature type="transmembrane region" description="Helical" evidence="8">
    <location>
        <begin position="265"/>
        <end position="284"/>
    </location>
</feature>
<comment type="similarity">
    <text evidence="2">Belongs to the autoinducer-2 exporter (AI-2E) (TC 2.A.86) family.</text>
</comment>
<evidence type="ECO:0000256" key="1">
    <source>
        <dbReference type="ARBA" id="ARBA00004651"/>
    </source>
</evidence>
<comment type="caution">
    <text evidence="9">The sequence shown here is derived from an EMBL/GenBank/DDBJ whole genome shotgun (WGS) entry which is preliminary data.</text>
</comment>
<dbReference type="PANTHER" id="PTHR21716">
    <property type="entry name" value="TRANSMEMBRANE PROTEIN"/>
    <property type="match status" value="1"/>
</dbReference>
<comment type="subcellular location">
    <subcellularLocation>
        <location evidence="1">Cell membrane</location>
        <topology evidence="1">Multi-pass membrane protein</topology>
    </subcellularLocation>
</comment>
<dbReference type="AlphaFoldDB" id="A0A0P9L4M2"/>
<dbReference type="EMBL" id="RBOV01000392">
    <property type="protein sequence ID" value="RMN06944.1"/>
    <property type="molecule type" value="Genomic_DNA"/>
</dbReference>
<evidence type="ECO:0000256" key="7">
    <source>
        <dbReference type="ARBA" id="ARBA00023136"/>
    </source>
</evidence>
<feature type="transmembrane region" description="Helical" evidence="8">
    <location>
        <begin position="206"/>
        <end position="225"/>
    </location>
</feature>
<dbReference type="GO" id="GO:0055085">
    <property type="term" value="P:transmembrane transport"/>
    <property type="evidence" value="ECO:0007669"/>
    <property type="project" value="TreeGrafter"/>
</dbReference>